<keyword evidence="8" id="KW-0961">Cell wall biogenesis/degradation</keyword>
<evidence type="ECO:0000313" key="10">
    <source>
        <dbReference type="EMBL" id="SUQ26013.1"/>
    </source>
</evidence>
<keyword evidence="4 9" id="KW-0812">Transmembrane</keyword>
<keyword evidence="5 9" id="KW-1133">Transmembrane helix</keyword>
<evidence type="ECO:0000256" key="7">
    <source>
        <dbReference type="ARBA" id="ARBA00023136"/>
    </source>
</evidence>
<dbReference type="GO" id="GO:0016757">
    <property type="term" value="F:glycosyltransferase activity"/>
    <property type="evidence" value="ECO:0007669"/>
    <property type="project" value="UniProtKB-KW"/>
</dbReference>
<dbReference type="Gene3D" id="3.90.550.10">
    <property type="entry name" value="Spore Coat Polysaccharide Biosynthesis Protein SpsA, Chain A"/>
    <property type="match status" value="1"/>
</dbReference>
<feature type="transmembrane region" description="Helical" evidence="9">
    <location>
        <begin position="325"/>
        <end position="342"/>
    </location>
</feature>
<dbReference type="SUPFAM" id="SSF53448">
    <property type="entry name" value="Nucleotide-diphospho-sugar transferases"/>
    <property type="match status" value="1"/>
</dbReference>
<comment type="subcellular location">
    <subcellularLocation>
        <location evidence="1">Golgi apparatus membrane</location>
        <topology evidence="1">Multi-pass membrane protein</topology>
    </subcellularLocation>
</comment>
<evidence type="ECO:0000256" key="3">
    <source>
        <dbReference type="ARBA" id="ARBA00022679"/>
    </source>
</evidence>
<dbReference type="FunFam" id="3.90.550.10:FF:000057">
    <property type="entry name" value="Glycosyltransferase-like protein, family 2"/>
    <property type="match status" value="1"/>
</dbReference>
<dbReference type="PANTHER" id="PTHR32044:SF80">
    <property type="entry name" value="XYLOGLUCAN GLYCOSYLTRANSFERASE 2-RELATED"/>
    <property type="match status" value="1"/>
</dbReference>
<keyword evidence="3 10" id="KW-0808">Transferase</keyword>
<evidence type="ECO:0000256" key="9">
    <source>
        <dbReference type="SAM" id="Phobius"/>
    </source>
</evidence>
<keyword evidence="7 9" id="KW-0472">Membrane</keyword>
<feature type="transmembrane region" description="Helical" evidence="9">
    <location>
        <begin position="388"/>
        <end position="406"/>
    </location>
</feature>
<dbReference type="AlphaFoldDB" id="A0A380S8Q4"/>
<evidence type="ECO:0000256" key="1">
    <source>
        <dbReference type="ARBA" id="ARBA00004653"/>
    </source>
</evidence>
<name>A0A380S8Q4_FIBSU</name>
<dbReference type="PANTHER" id="PTHR32044">
    <property type="entry name" value="GLUCOMANNAN 4-BETA-MANNOSYLTRANSFERASE 9"/>
    <property type="match status" value="1"/>
</dbReference>
<keyword evidence="6" id="KW-0333">Golgi apparatus</keyword>
<keyword evidence="2" id="KW-0328">Glycosyltransferase</keyword>
<dbReference type="GO" id="GO:0071555">
    <property type="term" value="P:cell wall organization"/>
    <property type="evidence" value="ECO:0007669"/>
    <property type="project" value="UniProtKB-KW"/>
</dbReference>
<organism evidence="10 11">
    <name type="scientific">Fibrobacter succinogenes</name>
    <name type="common">Bacteroides succinogenes</name>
    <dbReference type="NCBI Taxonomy" id="833"/>
    <lineage>
        <taxon>Bacteria</taxon>
        <taxon>Pseudomonadati</taxon>
        <taxon>Fibrobacterota</taxon>
        <taxon>Fibrobacteria</taxon>
        <taxon>Fibrobacterales</taxon>
        <taxon>Fibrobacteraceae</taxon>
        <taxon>Fibrobacter</taxon>
    </lineage>
</organism>
<dbReference type="Proteomes" id="UP000255423">
    <property type="component" value="Unassembled WGS sequence"/>
</dbReference>
<feature type="transmembrane region" description="Helical" evidence="9">
    <location>
        <begin position="443"/>
        <end position="464"/>
    </location>
</feature>
<feature type="transmembrane region" description="Helical" evidence="9">
    <location>
        <begin position="476"/>
        <end position="495"/>
    </location>
</feature>
<accession>A0A380S8Q4</accession>
<protein>
    <submittedName>
        <fullName evidence="10">Glycosyltransferase, catalytic subunit of cellulose synthase and poly-beta-1,6-N-acetylglucosamine synthase</fullName>
    </submittedName>
</protein>
<evidence type="ECO:0000256" key="5">
    <source>
        <dbReference type="ARBA" id="ARBA00022989"/>
    </source>
</evidence>
<evidence type="ECO:0000256" key="6">
    <source>
        <dbReference type="ARBA" id="ARBA00023034"/>
    </source>
</evidence>
<dbReference type="EMBL" id="UHJL01000005">
    <property type="protein sequence ID" value="SUQ26013.1"/>
    <property type="molecule type" value="Genomic_DNA"/>
</dbReference>
<reference evidence="10 11" key="1">
    <citation type="submission" date="2017-08" db="EMBL/GenBank/DDBJ databases">
        <authorList>
            <person name="de Groot N.N."/>
        </authorList>
    </citation>
    <scope>NUCLEOTIDE SEQUENCE [LARGE SCALE GENOMIC DNA]</scope>
    <source>
        <strain evidence="10 11">HM2</strain>
    </source>
</reference>
<sequence>MSTILLYAMFVVYVIAGVGLVIYGFSCYYSIYLFLKNSRKTRLSDRKAILKYYREHSMADLPQVTTQLPVFNEANCVERLLEAVCAIDYPKDKHEIQVLDDSTDECYEVTKKKVAELAARGYDIKLIHRTNRKDFKAGALKEGMAVAKGEFLAIFDADFVPEKDFLLKTVPYLVMDPQVGLVQGRWGHLNRTESGLTLAQSIGIDGHFVVEQSARSWGKLFMNFNGTAGVWRKDAIYGGGGWEGDTLTEDMDLSYRSQLAGWKMKFVFDVIVPAELPNDINAFKAQQFRWAKGSIQTAIKILPKVLRSKVPFRVKIGAILHTTHYSIHPCMLFTALCAWPLLAFFEPVGHLPTWAYTVGFAFIFLAAIAPSVLYFVAQRCSGYTGWKIRLLSLPILMALGVGIAVSNSRAVFAAVLGTKGSFVRTPKNGGAKKKAKSHYAQKFPWMALLELIVGVYCIFGLLEYINASKYIIGPFLALYAIGFLSVSVLSFMHYISNIFEVRKAIKCSECVEEQATN</sequence>
<evidence type="ECO:0000256" key="8">
    <source>
        <dbReference type="ARBA" id="ARBA00023316"/>
    </source>
</evidence>
<dbReference type="Pfam" id="PF13641">
    <property type="entry name" value="Glyco_tranf_2_3"/>
    <property type="match status" value="1"/>
</dbReference>
<feature type="transmembrane region" description="Helical" evidence="9">
    <location>
        <begin position="6"/>
        <end position="35"/>
    </location>
</feature>
<evidence type="ECO:0000256" key="4">
    <source>
        <dbReference type="ARBA" id="ARBA00022692"/>
    </source>
</evidence>
<evidence type="ECO:0000313" key="11">
    <source>
        <dbReference type="Proteomes" id="UP000255423"/>
    </source>
</evidence>
<proteinExistence type="predicted"/>
<feature type="transmembrane region" description="Helical" evidence="9">
    <location>
        <begin position="354"/>
        <end position="376"/>
    </location>
</feature>
<evidence type="ECO:0000256" key="2">
    <source>
        <dbReference type="ARBA" id="ARBA00022676"/>
    </source>
</evidence>
<dbReference type="InterPro" id="IPR029044">
    <property type="entry name" value="Nucleotide-diphossugar_trans"/>
</dbReference>
<gene>
    <name evidence="10" type="ORF">SAMN05661053_2817</name>
</gene>